<evidence type="ECO:0000313" key="1">
    <source>
        <dbReference type="EMBL" id="PWA50452.1"/>
    </source>
</evidence>
<evidence type="ECO:0000313" key="2">
    <source>
        <dbReference type="Proteomes" id="UP000245207"/>
    </source>
</evidence>
<dbReference type="EMBL" id="PKPP01008527">
    <property type="protein sequence ID" value="PWA50452.1"/>
    <property type="molecule type" value="Genomic_DNA"/>
</dbReference>
<dbReference type="OrthoDB" id="2356035at2759"/>
<gene>
    <name evidence="1" type="ORF">CTI12_AA472170</name>
</gene>
<accession>A0A2U1LN82</accession>
<comment type="caution">
    <text evidence="1">The sequence shown here is derived from an EMBL/GenBank/DDBJ whole genome shotgun (WGS) entry which is preliminary data.</text>
</comment>
<reference evidence="1 2" key="1">
    <citation type="journal article" date="2018" name="Mol. Plant">
        <title>The genome of Artemisia annua provides insight into the evolution of Asteraceae family and artemisinin biosynthesis.</title>
        <authorList>
            <person name="Shen Q."/>
            <person name="Zhang L."/>
            <person name="Liao Z."/>
            <person name="Wang S."/>
            <person name="Yan T."/>
            <person name="Shi P."/>
            <person name="Liu M."/>
            <person name="Fu X."/>
            <person name="Pan Q."/>
            <person name="Wang Y."/>
            <person name="Lv Z."/>
            <person name="Lu X."/>
            <person name="Zhang F."/>
            <person name="Jiang W."/>
            <person name="Ma Y."/>
            <person name="Chen M."/>
            <person name="Hao X."/>
            <person name="Li L."/>
            <person name="Tang Y."/>
            <person name="Lv G."/>
            <person name="Zhou Y."/>
            <person name="Sun X."/>
            <person name="Brodelius P.E."/>
            <person name="Rose J.K.C."/>
            <person name="Tang K."/>
        </authorList>
    </citation>
    <scope>NUCLEOTIDE SEQUENCE [LARGE SCALE GENOMIC DNA]</scope>
    <source>
        <strain evidence="2">cv. Huhao1</strain>
        <tissue evidence="1">Leaf</tissue>
    </source>
</reference>
<dbReference type="AlphaFoldDB" id="A0A2U1LN82"/>
<dbReference type="Proteomes" id="UP000245207">
    <property type="component" value="Unassembled WGS sequence"/>
</dbReference>
<dbReference type="Pfam" id="PF03140">
    <property type="entry name" value="DUF247"/>
    <property type="match status" value="1"/>
</dbReference>
<dbReference type="InterPro" id="IPR004158">
    <property type="entry name" value="DUF247_pln"/>
</dbReference>
<keyword evidence="2" id="KW-1185">Reference proteome</keyword>
<proteinExistence type="predicted"/>
<organism evidence="1 2">
    <name type="scientific">Artemisia annua</name>
    <name type="common">Sweet wormwood</name>
    <dbReference type="NCBI Taxonomy" id="35608"/>
    <lineage>
        <taxon>Eukaryota</taxon>
        <taxon>Viridiplantae</taxon>
        <taxon>Streptophyta</taxon>
        <taxon>Embryophyta</taxon>
        <taxon>Tracheophyta</taxon>
        <taxon>Spermatophyta</taxon>
        <taxon>Magnoliopsida</taxon>
        <taxon>eudicotyledons</taxon>
        <taxon>Gunneridae</taxon>
        <taxon>Pentapetalae</taxon>
        <taxon>asterids</taxon>
        <taxon>campanulids</taxon>
        <taxon>Asterales</taxon>
        <taxon>Asteraceae</taxon>
        <taxon>Asteroideae</taxon>
        <taxon>Anthemideae</taxon>
        <taxon>Artemisiinae</taxon>
        <taxon>Artemisia</taxon>
    </lineage>
</organism>
<sequence>MNGIIVTQEDAKFFKERGIVLNHLKSDKKKVADLRNGMSKSLKLTKFPKMDKVIEDVNIKWVNFVFPPTRSPCSKLSPMRNCVIGFAPIRPLRIIRDILRGCGFPRIRLFLWLYMA</sequence>
<name>A0A2U1LN82_ARTAN</name>
<protein>
    <submittedName>
        <fullName evidence="1">Uncharacterized protein</fullName>
    </submittedName>
</protein>
<dbReference type="STRING" id="35608.A0A2U1LN82"/>